<proteinExistence type="inferred from homology"/>
<dbReference type="PANTHER" id="PTHR45973:SF12">
    <property type="entry name" value="DYNEIN REGULATORY COMPLEX SUBUNIT 3"/>
    <property type="match status" value="1"/>
</dbReference>
<name>A0ABN7RR84_OIKDI</name>
<dbReference type="InterPro" id="IPR032675">
    <property type="entry name" value="LRR_dom_sf"/>
</dbReference>
<keyword evidence="3" id="KW-0433">Leucine-rich repeat</keyword>
<gene>
    <name evidence="12" type="ORF">OKIOD_LOCUS1950</name>
</gene>
<keyword evidence="2" id="KW-0963">Cytoplasm</keyword>
<comment type="subcellular location">
    <subcellularLocation>
        <location evidence="1">Cytoplasm</location>
        <location evidence="1">Cytoskeleton</location>
        <location evidence="1">Flagellum axoneme</location>
    </subcellularLocation>
</comment>
<evidence type="ECO:0000313" key="13">
    <source>
        <dbReference type="Proteomes" id="UP001158576"/>
    </source>
</evidence>
<evidence type="ECO:0000256" key="9">
    <source>
        <dbReference type="ARBA" id="ARBA00023273"/>
    </source>
</evidence>
<comment type="similarity">
    <text evidence="10">Belongs to the DRC3 family.</text>
</comment>
<evidence type="ECO:0000256" key="2">
    <source>
        <dbReference type="ARBA" id="ARBA00022490"/>
    </source>
</evidence>
<dbReference type="PANTHER" id="PTHR45973">
    <property type="entry name" value="PROTEIN PHOSPHATASE 1 REGULATORY SUBUNIT SDS22-RELATED"/>
    <property type="match status" value="1"/>
</dbReference>
<organism evidence="12 13">
    <name type="scientific">Oikopleura dioica</name>
    <name type="common">Tunicate</name>
    <dbReference type="NCBI Taxonomy" id="34765"/>
    <lineage>
        <taxon>Eukaryota</taxon>
        <taxon>Metazoa</taxon>
        <taxon>Chordata</taxon>
        <taxon>Tunicata</taxon>
        <taxon>Appendicularia</taxon>
        <taxon>Copelata</taxon>
        <taxon>Oikopleuridae</taxon>
        <taxon>Oikopleura</taxon>
    </lineage>
</organism>
<evidence type="ECO:0000256" key="11">
    <source>
        <dbReference type="ARBA" id="ARBA00040950"/>
    </source>
</evidence>
<keyword evidence="13" id="KW-1185">Reference proteome</keyword>
<evidence type="ECO:0000256" key="4">
    <source>
        <dbReference type="ARBA" id="ARBA00022737"/>
    </source>
</evidence>
<protein>
    <recommendedName>
        <fullName evidence="11">Dynein regulatory complex subunit 3</fullName>
    </recommendedName>
</protein>
<reference evidence="12 13" key="1">
    <citation type="submission" date="2021-04" db="EMBL/GenBank/DDBJ databases">
        <authorList>
            <person name="Bliznina A."/>
        </authorList>
    </citation>
    <scope>NUCLEOTIDE SEQUENCE [LARGE SCALE GENOMIC DNA]</scope>
</reference>
<dbReference type="InterPro" id="IPR003591">
    <property type="entry name" value="Leu-rich_rpt_typical-subtyp"/>
</dbReference>
<dbReference type="SUPFAM" id="SSF52058">
    <property type="entry name" value="L domain-like"/>
    <property type="match status" value="1"/>
</dbReference>
<evidence type="ECO:0000256" key="10">
    <source>
        <dbReference type="ARBA" id="ARBA00038378"/>
    </source>
</evidence>
<dbReference type="Gene3D" id="3.80.10.10">
    <property type="entry name" value="Ribonuclease Inhibitor"/>
    <property type="match status" value="1"/>
</dbReference>
<dbReference type="SMART" id="SM00369">
    <property type="entry name" value="LRR_TYP"/>
    <property type="match status" value="2"/>
</dbReference>
<keyword evidence="9" id="KW-0966">Cell projection</keyword>
<keyword evidence="7" id="KW-0969">Cilium</keyword>
<dbReference type="SMART" id="SM00365">
    <property type="entry name" value="LRR_SD22"/>
    <property type="match status" value="4"/>
</dbReference>
<dbReference type="EMBL" id="OU015568">
    <property type="protein sequence ID" value="CAG5083497.1"/>
    <property type="molecule type" value="Genomic_DNA"/>
</dbReference>
<keyword evidence="4" id="KW-0677">Repeat</keyword>
<keyword evidence="8" id="KW-0206">Cytoskeleton</keyword>
<evidence type="ECO:0000256" key="3">
    <source>
        <dbReference type="ARBA" id="ARBA00022614"/>
    </source>
</evidence>
<dbReference type="InterPro" id="IPR050576">
    <property type="entry name" value="Cilia_flagella_integrity"/>
</dbReference>
<evidence type="ECO:0000256" key="7">
    <source>
        <dbReference type="ARBA" id="ARBA00023069"/>
    </source>
</evidence>
<dbReference type="Proteomes" id="UP001158576">
    <property type="component" value="Chromosome PAR"/>
</dbReference>
<sequence length="489" mass="56926">MSQVEPDVICHSMLKRAVHDQGPRGEAGKIAEEEGIPFASVKVLRLDFQNIIRIENLWQFTSLTKLQIDNNKIERIQGLEKLVNLVWLDLSFNKISKIEGLEHNTKIVDLSLANNQIERIENLDGLTELQTLSLSNNNLTVINDVFYLRPIRFPALRSLALWGNPIEQDEENYPLMSLAILSNISFLDFKMVDDALREKGLEKYEIKVLETKDNEIKEIKMREKAEQEAKEIQDRVNAFVNHVPQLFDQMYEEDVDGNIINQIPEIMEVVENFKESINKVCDTIVQEGLVRLKTRTAEIDDLLESRKAAIDNANKKATLLVDEFLALQIDELDWELMEIEVTLNEKIDETIKEFERYFSDMCASFLEYTSGQYTKIREIQALHNERMQEDSQVQLERFIKNDVPDDFSEEVRMRFVDKETVTNALASSHDAHMLAIDTSEDTLNAQVNAKRESFMKWIQDTELTRSRCRYKEIANLLDHFREELFNLED</sequence>
<evidence type="ECO:0000256" key="5">
    <source>
        <dbReference type="ARBA" id="ARBA00022846"/>
    </source>
</evidence>
<evidence type="ECO:0000256" key="1">
    <source>
        <dbReference type="ARBA" id="ARBA00004611"/>
    </source>
</evidence>
<evidence type="ECO:0000256" key="8">
    <source>
        <dbReference type="ARBA" id="ARBA00023212"/>
    </source>
</evidence>
<dbReference type="InterPro" id="IPR001611">
    <property type="entry name" value="Leu-rich_rpt"/>
</dbReference>
<accession>A0ABN7RR84</accession>
<dbReference type="Pfam" id="PF14580">
    <property type="entry name" value="LRR_9"/>
    <property type="match status" value="1"/>
</dbReference>
<keyword evidence="5" id="KW-0282">Flagellum</keyword>
<evidence type="ECO:0000313" key="12">
    <source>
        <dbReference type="EMBL" id="CAG5083497.1"/>
    </source>
</evidence>
<evidence type="ECO:0000256" key="6">
    <source>
        <dbReference type="ARBA" id="ARBA00023054"/>
    </source>
</evidence>
<dbReference type="PROSITE" id="PS51450">
    <property type="entry name" value="LRR"/>
    <property type="match status" value="4"/>
</dbReference>
<keyword evidence="6" id="KW-0175">Coiled coil</keyword>